<keyword evidence="3" id="KW-1185">Reference proteome</keyword>
<feature type="signal peptide" evidence="1">
    <location>
        <begin position="1"/>
        <end position="16"/>
    </location>
</feature>
<dbReference type="Proteomes" id="UP000031443">
    <property type="component" value="Unassembled WGS sequence"/>
</dbReference>
<dbReference type="EMBL" id="KB559457">
    <property type="protein sequence ID" value="EMP29020.1"/>
    <property type="molecule type" value="Genomic_DNA"/>
</dbReference>
<organism evidence="2 3">
    <name type="scientific">Chelonia mydas</name>
    <name type="common">Green sea-turtle</name>
    <name type="synonym">Chelonia agassizi</name>
    <dbReference type="NCBI Taxonomy" id="8469"/>
    <lineage>
        <taxon>Eukaryota</taxon>
        <taxon>Metazoa</taxon>
        <taxon>Chordata</taxon>
        <taxon>Craniata</taxon>
        <taxon>Vertebrata</taxon>
        <taxon>Euteleostomi</taxon>
        <taxon>Archelosauria</taxon>
        <taxon>Testudinata</taxon>
        <taxon>Testudines</taxon>
        <taxon>Cryptodira</taxon>
        <taxon>Durocryptodira</taxon>
        <taxon>Americhelydia</taxon>
        <taxon>Chelonioidea</taxon>
        <taxon>Cheloniidae</taxon>
        <taxon>Chelonia</taxon>
    </lineage>
</organism>
<feature type="chain" id="PRO_5004079900" evidence="1">
    <location>
        <begin position="17"/>
        <end position="88"/>
    </location>
</feature>
<keyword evidence="1" id="KW-0732">Signal</keyword>
<name>M7B0T1_CHEMY</name>
<proteinExistence type="predicted"/>
<accession>M7B0T1</accession>
<evidence type="ECO:0000256" key="1">
    <source>
        <dbReference type="SAM" id="SignalP"/>
    </source>
</evidence>
<sequence>MKAKLMLVININYVMGVRLLFKELSVGTEKYIRRVCIEQPNLTPASFNGPRTYNPSELLIHGMPILSTTTCLNMAGDLIQWNPKPPPT</sequence>
<gene>
    <name evidence="2" type="ORF">UY3_13850</name>
</gene>
<protein>
    <submittedName>
        <fullName evidence="2">Uncharacterized protein</fullName>
    </submittedName>
</protein>
<evidence type="ECO:0000313" key="2">
    <source>
        <dbReference type="EMBL" id="EMP29020.1"/>
    </source>
</evidence>
<dbReference type="AlphaFoldDB" id="M7B0T1"/>
<reference evidence="3" key="1">
    <citation type="journal article" date="2013" name="Nat. Genet.">
        <title>The draft genomes of soft-shell turtle and green sea turtle yield insights into the development and evolution of the turtle-specific body plan.</title>
        <authorList>
            <person name="Wang Z."/>
            <person name="Pascual-Anaya J."/>
            <person name="Zadissa A."/>
            <person name="Li W."/>
            <person name="Niimura Y."/>
            <person name="Huang Z."/>
            <person name="Li C."/>
            <person name="White S."/>
            <person name="Xiong Z."/>
            <person name="Fang D."/>
            <person name="Wang B."/>
            <person name="Ming Y."/>
            <person name="Chen Y."/>
            <person name="Zheng Y."/>
            <person name="Kuraku S."/>
            <person name="Pignatelli M."/>
            <person name="Herrero J."/>
            <person name="Beal K."/>
            <person name="Nozawa M."/>
            <person name="Li Q."/>
            <person name="Wang J."/>
            <person name="Zhang H."/>
            <person name="Yu L."/>
            <person name="Shigenobu S."/>
            <person name="Wang J."/>
            <person name="Liu J."/>
            <person name="Flicek P."/>
            <person name="Searle S."/>
            <person name="Wang J."/>
            <person name="Kuratani S."/>
            <person name="Yin Y."/>
            <person name="Aken B."/>
            <person name="Zhang G."/>
            <person name="Irie N."/>
        </authorList>
    </citation>
    <scope>NUCLEOTIDE SEQUENCE [LARGE SCALE GENOMIC DNA]</scope>
</reference>
<evidence type="ECO:0000313" key="3">
    <source>
        <dbReference type="Proteomes" id="UP000031443"/>
    </source>
</evidence>